<dbReference type="EMBL" id="BAAAPF010000226">
    <property type="protein sequence ID" value="GAA2140930.1"/>
    <property type="molecule type" value="Genomic_DNA"/>
</dbReference>
<protein>
    <submittedName>
        <fullName evidence="1">Uncharacterized protein</fullName>
    </submittedName>
</protein>
<dbReference type="RefSeq" id="WP_158691700.1">
    <property type="nucleotide sequence ID" value="NZ_BAAAPF010000226.1"/>
</dbReference>
<keyword evidence="2" id="KW-1185">Reference proteome</keyword>
<evidence type="ECO:0000313" key="2">
    <source>
        <dbReference type="Proteomes" id="UP001500443"/>
    </source>
</evidence>
<proteinExistence type="predicted"/>
<organism evidence="1 2">
    <name type="scientific">Streptomyces synnematoformans</name>
    <dbReference type="NCBI Taxonomy" id="415721"/>
    <lineage>
        <taxon>Bacteria</taxon>
        <taxon>Bacillati</taxon>
        <taxon>Actinomycetota</taxon>
        <taxon>Actinomycetes</taxon>
        <taxon>Kitasatosporales</taxon>
        <taxon>Streptomycetaceae</taxon>
        <taxon>Streptomyces</taxon>
    </lineage>
</organism>
<reference evidence="1 2" key="1">
    <citation type="journal article" date="2019" name="Int. J. Syst. Evol. Microbiol.">
        <title>The Global Catalogue of Microorganisms (GCM) 10K type strain sequencing project: providing services to taxonomists for standard genome sequencing and annotation.</title>
        <authorList>
            <consortium name="The Broad Institute Genomics Platform"/>
            <consortium name="The Broad Institute Genome Sequencing Center for Infectious Disease"/>
            <person name="Wu L."/>
            <person name="Ma J."/>
        </authorList>
    </citation>
    <scope>NUCLEOTIDE SEQUENCE [LARGE SCALE GENOMIC DNA]</scope>
    <source>
        <strain evidence="1 2">JCM 15481</strain>
    </source>
</reference>
<name>A0ABN2ZE71_9ACTN</name>
<comment type="caution">
    <text evidence="1">The sequence shown here is derived from an EMBL/GenBank/DDBJ whole genome shotgun (WGS) entry which is preliminary data.</text>
</comment>
<accession>A0ABN2ZE71</accession>
<sequence length="61" mass="7047">MDEQENREDGVVYSAELRHADGEYFLTINDHLGDRTEVFPVSRKAVKRIPLYLSALRSKLP</sequence>
<gene>
    <name evidence="1" type="ORF">GCM10009802_51320</name>
</gene>
<dbReference type="Proteomes" id="UP001500443">
    <property type="component" value="Unassembled WGS sequence"/>
</dbReference>
<evidence type="ECO:0000313" key="1">
    <source>
        <dbReference type="EMBL" id="GAA2140930.1"/>
    </source>
</evidence>